<evidence type="ECO:0000256" key="7">
    <source>
        <dbReference type="ARBA" id="ARBA00023295"/>
    </source>
</evidence>
<dbReference type="InterPro" id="IPR044846">
    <property type="entry name" value="GH10"/>
</dbReference>
<organism evidence="12">
    <name type="scientific">Streptomyces sp. gb1(2016)</name>
    <dbReference type="NCBI Taxonomy" id="1828321"/>
    <lineage>
        <taxon>Bacteria</taxon>
        <taxon>Bacillati</taxon>
        <taxon>Actinomycetota</taxon>
        <taxon>Actinomycetes</taxon>
        <taxon>Kitasatosporales</taxon>
        <taxon>Streptomycetaceae</taxon>
        <taxon>Streptomyces</taxon>
    </lineage>
</organism>
<dbReference type="PRINTS" id="PR00134">
    <property type="entry name" value="GLHYDRLASE10"/>
</dbReference>
<protein>
    <recommendedName>
        <fullName evidence="9">Beta-xylanase</fullName>
        <ecNumber evidence="9">3.2.1.8</ecNumber>
    </recommendedName>
</protein>
<dbReference type="EC" id="3.2.1.8" evidence="9"/>
<feature type="chain" id="PRO_5025000888" description="Beta-xylanase" evidence="10">
    <location>
        <begin position="30"/>
        <end position="367"/>
    </location>
</feature>
<evidence type="ECO:0000256" key="9">
    <source>
        <dbReference type="RuleBase" id="RU361174"/>
    </source>
</evidence>
<dbReference type="SMART" id="SM00633">
    <property type="entry name" value="Glyco_10"/>
    <property type="match status" value="1"/>
</dbReference>
<keyword evidence="4 10" id="KW-0732">Signal</keyword>
<comment type="caution">
    <text evidence="12">The sequence shown here is derived from an EMBL/GenBank/DDBJ whole genome shotgun (WGS) entry which is preliminary data.</text>
</comment>
<proteinExistence type="inferred from homology"/>
<dbReference type="Gene3D" id="3.20.20.80">
    <property type="entry name" value="Glycosidases"/>
    <property type="match status" value="1"/>
</dbReference>
<keyword evidence="3 12" id="KW-0858">Xylan degradation</keyword>
<name>A0A652KQ17_9ACTN</name>
<evidence type="ECO:0000256" key="4">
    <source>
        <dbReference type="ARBA" id="ARBA00022729"/>
    </source>
</evidence>
<evidence type="ECO:0000256" key="3">
    <source>
        <dbReference type="ARBA" id="ARBA00022651"/>
    </source>
</evidence>
<dbReference type="Pfam" id="PF00331">
    <property type="entry name" value="Glyco_hydro_10"/>
    <property type="match status" value="1"/>
</dbReference>
<dbReference type="InterPro" id="IPR001000">
    <property type="entry name" value="GH10_dom"/>
</dbReference>
<keyword evidence="8 9" id="KW-0624">Polysaccharide degradation</keyword>
<dbReference type="SUPFAM" id="SSF51445">
    <property type="entry name" value="(Trans)glycosidases"/>
    <property type="match status" value="1"/>
</dbReference>
<evidence type="ECO:0000313" key="12">
    <source>
        <dbReference type="EMBL" id="TXS25701.1"/>
    </source>
</evidence>
<keyword evidence="5 9" id="KW-0378">Hydrolase</keyword>
<accession>A0A652KQ17</accession>
<feature type="domain" description="GH10" evidence="11">
    <location>
        <begin position="43"/>
        <end position="359"/>
    </location>
</feature>
<dbReference type="GO" id="GO:0031176">
    <property type="term" value="F:endo-1,4-beta-xylanase activity"/>
    <property type="evidence" value="ECO:0007669"/>
    <property type="project" value="UniProtKB-EC"/>
</dbReference>
<sequence length="367" mass="39837">MLKTMHSVAVGSAAAVLLVTAFTLPGASAAGNDTARHGGMGHSAAPQSLGDLGRKAGVRIGTAVDTTALAEDAPYRARAAGEFSSVTAENVMKWGAVEPQRGTYDWAAADRLVGFAKKNGQLVRGHTLVWHNQLPAWLDEDDVTLAELRKILHRHITDQVTHFKGRIWQWDVVNEAFDDDGTLRDSIWLRKLGPGYIADAFRWAHEADPKARLFINDYNIEGVNAKSTALYELVGTLRKQHVPVHGVGIQGHLAVQYGAPHDIADNMLRFDRLGLGTAITEADVRIPLPADSTEYEAQAEGYGVLLRGCLLTPGCDDLTVWGFTDTYSWVPDTFPGEGAANIFDENYAPKPACSTLRQTLTLAAGRR</sequence>
<gene>
    <name evidence="12" type="ORF">EAO74_36370</name>
</gene>
<evidence type="ECO:0000256" key="10">
    <source>
        <dbReference type="SAM" id="SignalP"/>
    </source>
</evidence>
<dbReference type="InterPro" id="IPR017853">
    <property type="entry name" value="GH"/>
</dbReference>
<comment type="catalytic activity">
    <reaction evidence="1 9">
        <text>Endohydrolysis of (1-&gt;4)-beta-D-xylosidic linkages in xylans.</text>
        <dbReference type="EC" id="3.2.1.8"/>
    </reaction>
</comment>
<comment type="similarity">
    <text evidence="2 9">Belongs to the glycosyl hydrolase 10 (cellulase F) family.</text>
</comment>
<reference evidence="12" key="1">
    <citation type="submission" date="2018-10" db="EMBL/GenBank/DDBJ databases">
        <authorList>
            <person name="Hariharan J."/>
            <person name="Choudoir M.J."/>
            <person name="Diebold P."/>
            <person name="Panke-Buisse K."/>
            <person name="Campbell A.N."/>
            <person name="Buckley D.H."/>
        </authorList>
    </citation>
    <scope>NUCLEOTIDE SEQUENCE</scope>
    <source>
        <strain evidence="12">Gb1</strain>
    </source>
</reference>
<dbReference type="PANTHER" id="PTHR31490">
    <property type="entry name" value="GLYCOSYL HYDROLASE"/>
    <property type="match status" value="1"/>
</dbReference>
<evidence type="ECO:0000256" key="2">
    <source>
        <dbReference type="ARBA" id="ARBA00007495"/>
    </source>
</evidence>
<feature type="signal peptide" evidence="10">
    <location>
        <begin position="1"/>
        <end position="29"/>
    </location>
</feature>
<dbReference type="GO" id="GO:0045493">
    <property type="term" value="P:xylan catabolic process"/>
    <property type="evidence" value="ECO:0007669"/>
    <property type="project" value="UniProtKB-KW"/>
</dbReference>
<dbReference type="EMBL" id="RDBM01000037">
    <property type="protein sequence ID" value="TXS25701.1"/>
    <property type="molecule type" value="Genomic_DNA"/>
</dbReference>
<keyword evidence="7 9" id="KW-0326">Glycosidase</keyword>
<evidence type="ECO:0000259" key="11">
    <source>
        <dbReference type="PROSITE" id="PS51760"/>
    </source>
</evidence>
<dbReference type="PROSITE" id="PS51760">
    <property type="entry name" value="GH10_2"/>
    <property type="match status" value="1"/>
</dbReference>
<evidence type="ECO:0000256" key="8">
    <source>
        <dbReference type="ARBA" id="ARBA00023326"/>
    </source>
</evidence>
<dbReference type="PANTHER" id="PTHR31490:SF88">
    <property type="entry name" value="BETA-XYLANASE"/>
    <property type="match status" value="1"/>
</dbReference>
<keyword evidence="6 9" id="KW-0119">Carbohydrate metabolism</keyword>
<evidence type="ECO:0000256" key="6">
    <source>
        <dbReference type="ARBA" id="ARBA00023277"/>
    </source>
</evidence>
<evidence type="ECO:0000256" key="5">
    <source>
        <dbReference type="ARBA" id="ARBA00022801"/>
    </source>
</evidence>
<dbReference type="AlphaFoldDB" id="A0A652KQ17"/>
<evidence type="ECO:0000256" key="1">
    <source>
        <dbReference type="ARBA" id="ARBA00000681"/>
    </source>
</evidence>